<sequence>MAATQAWPFLVARGRDRGYSVLLAPEFLIADGDYGFLEEQAVPSHTDAVHVADGQSARGRRVCLVWTEQVVSAEDAGTEEAPRDAHSRPLRLLFGFVSSAVVSPAATDLEQARDAALRTYRRFLADEAGFTVESSAPFAMRSAVTASETPVSDTPRSRRFTVPAVVGGVVAAAAIVLAVLVAWPSPEPPKPLPPCGTTLTPTPRDAPTNCTTPTTTAPRPKKRAQRPAGPITHEATIAAGGAPTGGTR</sequence>
<feature type="region of interest" description="Disordered" evidence="1">
    <location>
        <begin position="186"/>
        <end position="248"/>
    </location>
</feature>
<gene>
    <name evidence="3" type="ORF">EV186_11133</name>
</gene>
<keyword evidence="2" id="KW-0812">Transmembrane</keyword>
<evidence type="ECO:0000256" key="2">
    <source>
        <dbReference type="SAM" id="Phobius"/>
    </source>
</evidence>
<protein>
    <submittedName>
        <fullName evidence="3">Uncharacterized protein</fullName>
    </submittedName>
</protein>
<name>A0A4R6RU83_LABRH</name>
<dbReference type="AlphaFoldDB" id="A0A4R6RU83"/>
<dbReference type="Proteomes" id="UP000295444">
    <property type="component" value="Unassembled WGS sequence"/>
</dbReference>
<keyword evidence="2" id="KW-1133">Transmembrane helix</keyword>
<proteinExistence type="predicted"/>
<keyword evidence="4" id="KW-1185">Reference proteome</keyword>
<reference evidence="3 4" key="1">
    <citation type="submission" date="2019-03" db="EMBL/GenBank/DDBJ databases">
        <title>Genomic Encyclopedia of Type Strains, Phase IV (KMG-IV): sequencing the most valuable type-strain genomes for metagenomic binning, comparative biology and taxonomic classification.</title>
        <authorList>
            <person name="Goeker M."/>
        </authorList>
    </citation>
    <scope>NUCLEOTIDE SEQUENCE [LARGE SCALE GENOMIC DNA]</scope>
    <source>
        <strain evidence="3 4">DSM 45361</strain>
    </source>
</reference>
<evidence type="ECO:0000256" key="1">
    <source>
        <dbReference type="SAM" id="MobiDB-lite"/>
    </source>
</evidence>
<dbReference type="EMBL" id="SNXZ01000011">
    <property type="protein sequence ID" value="TDP89907.1"/>
    <property type="molecule type" value="Genomic_DNA"/>
</dbReference>
<keyword evidence="2" id="KW-0472">Membrane</keyword>
<feature type="transmembrane region" description="Helical" evidence="2">
    <location>
        <begin position="160"/>
        <end position="183"/>
    </location>
</feature>
<dbReference type="RefSeq" id="WP_133854187.1">
    <property type="nucleotide sequence ID" value="NZ_SNXZ01000011.1"/>
</dbReference>
<evidence type="ECO:0000313" key="3">
    <source>
        <dbReference type="EMBL" id="TDP89907.1"/>
    </source>
</evidence>
<organism evidence="3 4">
    <name type="scientific">Labedaea rhizosphaerae</name>
    <dbReference type="NCBI Taxonomy" id="598644"/>
    <lineage>
        <taxon>Bacteria</taxon>
        <taxon>Bacillati</taxon>
        <taxon>Actinomycetota</taxon>
        <taxon>Actinomycetes</taxon>
        <taxon>Pseudonocardiales</taxon>
        <taxon>Pseudonocardiaceae</taxon>
        <taxon>Labedaea</taxon>
    </lineage>
</organism>
<dbReference type="OrthoDB" id="3831431at2"/>
<accession>A0A4R6RU83</accession>
<comment type="caution">
    <text evidence="3">The sequence shown here is derived from an EMBL/GenBank/DDBJ whole genome shotgun (WGS) entry which is preliminary data.</text>
</comment>
<evidence type="ECO:0000313" key="4">
    <source>
        <dbReference type="Proteomes" id="UP000295444"/>
    </source>
</evidence>